<proteinExistence type="predicted"/>
<dbReference type="Proteomes" id="UP000307087">
    <property type="component" value="Unassembled WGS sequence"/>
</dbReference>
<keyword evidence="2" id="KW-1185">Reference proteome</keyword>
<accession>A0A4S8NSJ1</accession>
<dbReference type="OrthoDB" id="3789764at2"/>
<evidence type="ECO:0000313" key="2">
    <source>
        <dbReference type="Proteomes" id="UP000307087"/>
    </source>
</evidence>
<comment type="caution">
    <text evidence="1">The sequence shown here is derived from an EMBL/GenBank/DDBJ whole genome shotgun (WGS) entry which is preliminary data.</text>
</comment>
<gene>
    <name evidence="1" type="ORF">E9934_01175</name>
</gene>
<protein>
    <submittedName>
        <fullName evidence="1">Uncharacterized protein</fullName>
    </submittedName>
</protein>
<dbReference type="RefSeq" id="WP_136560994.1">
    <property type="nucleotide sequence ID" value="NZ_BAABLS010000002.1"/>
</dbReference>
<evidence type="ECO:0000313" key="1">
    <source>
        <dbReference type="EMBL" id="THV18279.1"/>
    </source>
</evidence>
<reference evidence="1 2" key="1">
    <citation type="journal article" date="2009" name="Int. J. Syst. Evol. Microbiol.">
        <title>Nocardioides caeni sp. nov., isolated from wastewater.</title>
        <authorList>
            <person name="Yoon J.H."/>
            <person name="Kang S.J."/>
            <person name="Park S."/>
            <person name="Kim W."/>
            <person name="Oh T.K."/>
        </authorList>
    </citation>
    <scope>NUCLEOTIDE SEQUENCE [LARGE SCALE GENOMIC DNA]</scope>
    <source>
        <strain evidence="1 2">DSM 23134</strain>
    </source>
</reference>
<sequence>MENITMNPMTIPSCWQLALSACDQATFALATLEVQGIAVRPMTDVARATFAFDAVAATDVKRERAATGTDHDGTINAAVAVPGIAAWSPPN</sequence>
<name>A0A4S8NSJ1_9ACTN</name>
<dbReference type="AlphaFoldDB" id="A0A4S8NSJ1"/>
<dbReference type="EMBL" id="STGW01000001">
    <property type="protein sequence ID" value="THV18279.1"/>
    <property type="molecule type" value="Genomic_DNA"/>
</dbReference>
<organism evidence="1 2">
    <name type="scientific">Nocardioides caeni</name>
    <dbReference type="NCBI Taxonomy" id="574700"/>
    <lineage>
        <taxon>Bacteria</taxon>
        <taxon>Bacillati</taxon>
        <taxon>Actinomycetota</taxon>
        <taxon>Actinomycetes</taxon>
        <taxon>Propionibacteriales</taxon>
        <taxon>Nocardioidaceae</taxon>
        <taxon>Nocardioides</taxon>
    </lineage>
</organism>